<comment type="caution">
    <text evidence="2">The sequence shown here is derived from an EMBL/GenBank/DDBJ whole genome shotgun (WGS) entry which is preliminary data.</text>
</comment>
<feature type="chain" id="PRO_5017434713" evidence="1">
    <location>
        <begin position="21"/>
        <end position="216"/>
    </location>
</feature>
<dbReference type="EMBL" id="QWGE01000009">
    <property type="protein sequence ID" value="RIJ33381.1"/>
    <property type="molecule type" value="Genomic_DNA"/>
</dbReference>
<evidence type="ECO:0000256" key="1">
    <source>
        <dbReference type="SAM" id="SignalP"/>
    </source>
</evidence>
<reference evidence="3" key="1">
    <citation type="submission" date="2018-08" db="EMBL/GenBank/DDBJ databases">
        <title>Mucilaginibacter sp. MYSH2.</title>
        <authorList>
            <person name="Seo T."/>
        </authorList>
    </citation>
    <scope>NUCLEOTIDE SEQUENCE [LARGE SCALE GENOMIC DNA]</scope>
    <source>
        <strain evidence="3">KIRAN</strain>
    </source>
</reference>
<feature type="non-terminal residue" evidence="2">
    <location>
        <position position="216"/>
    </location>
</feature>
<proteinExistence type="predicted"/>
<evidence type="ECO:0000313" key="2">
    <source>
        <dbReference type="EMBL" id="RIJ33381.1"/>
    </source>
</evidence>
<protein>
    <submittedName>
        <fullName evidence="2">Uncharacterized protein</fullName>
    </submittedName>
</protein>
<organism evidence="2 3">
    <name type="scientific">Pontibacter oryzae</name>
    <dbReference type="NCBI Taxonomy" id="2304593"/>
    <lineage>
        <taxon>Bacteria</taxon>
        <taxon>Pseudomonadati</taxon>
        <taxon>Bacteroidota</taxon>
        <taxon>Cytophagia</taxon>
        <taxon>Cytophagales</taxon>
        <taxon>Hymenobacteraceae</taxon>
        <taxon>Pontibacter</taxon>
    </lineage>
</organism>
<gene>
    <name evidence="2" type="ORF">D1627_18250</name>
</gene>
<name>A0A399RRG3_9BACT</name>
<sequence>MKNIYTLIAAIFFFAISANAQETKEVFYKQDFDNTTTLPTDFDRTSATWVVSNKTLRTNNPKANTTYSNKLVKNNVHVGGYMMLRIQWSGYQSDLKNGNDVSYYTPTVSYTTNLVKNTQTIKATESATTKNQWNNTYVDIFLPEGTTTVNFSINIDVHAKRGDYYGLDNLVLEGTADQPIAPLPVELISFKGAAVNGAAKLTWATAQEKNNERFVV</sequence>
<accession>A0A399RRG3</accession>
<keyword evidence="3" id="KW-1185">Reference proteome</keyword>
<dbReference type="Proteomes" id="UP000266005">
    <property type="component" value="Unassembled WGS sequence"/>
</dbReference>
<keyword evidence="1" id="KW-0732">Signal</keyword>
<dbReference type="AlphaFoldDB" id="A0A399RRG3"/>
<feature type="signal peptide" evidence="1">
    <location>
        <begin position="1"/>
        <end position="20"/>
    </location>
</feature>
<evidence type="ECO:0000313" key="3">
    <source>
        <dbReference type="Proteomes" id="UP000266005"/>
    </source>
</evidence>